<evidence type="ECO:0000256" key="5">
    <source>
        <dbReference type="ARBA" id="ARBA00022747"/>
    </source>
</evidence>
<organism evidence="7 8">
    <name type="scientific">Brachybacterium kimchii</name>
    <dbReference type="NCBI Taxonomy" id="2942909"/>
    <lineage>
        <taxon>Bacteria</taxon>
        <taxon>Bacillati</taxon>
        <taxon>Actinomycetota</taxon>
        <taxon>Actinomycetes</taxon>
        <taxon>Micrococcales</taxon>
        <taxon>Dermabacteraceae</taxon>
        <taxon>Brachybacterium</taxon>
    </lineage>
</organism>
<evidence type="ECO:0000256" key="2">
    <source>
        <dbReference type="ARBA" id="ARBA00022603"/>
    </source>
</evidence>
<keyword evidence="8" id="KW-1185">Reference proteome</keyword>
<protein>
    <recommendedName>
        <fullName evidence="1">DNA (cytosine-5-)-methyltransferase</fullName>
        <ecNumber evidence="1">2.1.1.37</ecNumber>
    </recommendedName>
</protein>
<dbReference type="PROSITE" id="PS51679">
    <property type="entry name" value="SAM_MT_C5"/>
    <property type="match status" value="1"/>
</dbReference>
<dbReference type="SUPFAM" id="SSF53335">
    <property type="entry name" value="S-adenosyl-L-methionine-dependent methyltransferases"/>
    <property type="match status" value="1"/>
</dbReference>
<feature type="active site" evidence="6">
    <location>
        <position position="88"/>
    </location>
</feature>
<dbReference type="Proteomes" id="UP001055868">
    <property type="component" value="Chromosome"/>
</dbReference>
<accession>A0ABY4N8Y9</accession>
<dbReference type="EMBL" id="CP097218">
    <property type="protein sequence ID" value="UQN30571.1"/>
    <property type="molecule type" value="Genomic_DNA"/>
</dbReference>
<dbReference type="Gene3D" id="3.90.120.10">
    <property type="entry name" value="DNA Methylase, subunit A, domain 2"/>
    <property type="match status" value="1"/>
</dbReference>
<proteinExistence type="inferred from homology"/>
<dbReference type="Pfam" id="PF00145">
    <property type="entry name" value="DNA_methylase"/>
    <property type="match status" value="1"/>
</dbReference>
<evidence type="ECO:0000256" key="1">
    <source>
        <dbReference type="ARBA" id="ARBA00011975"/>
    </source>
</evidence>
<dbReference type="RefSeq" id="WP_239203754.1">
    <property type="nucleotide sequence ID" value="NZ_CP097218.1"/>
</dbReference>
<name>A0ABY4N8Y9_9MICO</name>
<keyword evidence="4 6" id="KW-0949">S-adenosyl-L-methionine</keyword>
<dbReference type="InterPro" id="IPR050390">
    <property type="entry name" value="C5-Methyltransferase"/>
</dbReference>
<dbReference type="GO" id="GO:0032259">
    <property type="term" value="P:methylation"/>
    <property type="evidence" value="ECO:0007669"/>
    <property type="project" value="UniProtKB-KW"/>
</dbReference>
<keyword evidence="2 6" id="KW-0489">Methyltransferase</keyword>
<dbReference type="InterPro" id="IPR029063">
    <property type="entry name" value="SAM-dependent_MTases_sf"/>
</dbReference>
<dbReference type="PANTHER" id="PTHR10629">
    <property type="entry name" value="CYTOSINE-SPECIFIC METHYLTRANSFERASE"/>
    <property type="match status" value="1"/>
</dbReference>
<dbReference type="PANTHER" id="PTHR10629:SF52">
    <property type="entry name" value="DNA (CYTOSINE-5)-METHYLTRANSFERASE 1"/>
    <property type="match status" value="1"/>
</dbReference>
<dbReference type="InterPro" id="IPR031303">
    <property type="entry name" value="C5_meth_CS"/>
</dbReference>
<comment type="similarity">
    <text evidence="6">Belongs to the class I-like SAM-binding methyltransferase superfamily. C5-methyltransferase family.</text>
</comment>
<sequence>MNDPATDHEDPVPIHTLTATDLFAGAGGSSAGLEQAGYRVLAAANHWPTAVKTHAANHPKTQHHLANLSETDFRAFPSTDLLWASPSCVWHARAGGRRKPPVEQERLKADAGAIDRATAFAVIAAAEVHRYPAVVVENVREFTDWSLFPWWLDGMQHLGYQVQQTVIDAATIGEAQSRRRWFGVFTQGDSVDLTPPSIAPRHADRILDPDLGKPVTRRLYVTPQIEQITEKDIPHLVMYRRNARPRRADQHPLATVTAGGNHHGIATFTAAGPRFRMLTPRERARAQGFPDAYRFHGSQSDVVKQIGNAVPVRVSRFLGERVAASLGALPASSPR</sequence>
<evidence type="ECO:0000256" key="6">
    <source>
        <dbReference type="PROSITE-ProRule" id="PRU01016"/>
    </source>
</evidence>
<gene>
    <name evidence="7" type="ORF">M4486_04460</name>
</gene>
<keyword evidence="3 6" id="KW-0808">Transferase</keyword>
<reference evidence="7" key="1">
    <citation type="submission" date="2022-05" db="EMBL/GenBank/DDBJ databases">
        <title>Genomic analysis of Brachybacterium sp. CBA3104.</title>
        <authorList>
            <person name="Roh S.W."/>
            <person name="Kim Y.B."/>
            <person name="Kim Y."/>
        </authorList>
    </citation>
    <scope>NUCLEOTIDE SEQUENCE</scope>
    <source>
        <strain evidence="7">CBA3104</strain>
    </source>
</reference>
<evidence type="ECO:0000313" key="7">
    <source>
        <dbReference type="EMBL" id="UQN30571.1"/>
    </source>
</evidence>
<evidence type="ECO:0000256" key="3">
    <source>
        <dbReference type="ARBA" id="ARBA00022679"/>
    </source>
</evidence>
<dbReference type="PRINTS" id="PR00105">
    <property type="entry name" value="C5METTRFRASE"/>
</dbReference>
<dbReference type="EC" id="2.1.1.37" evidence="1"/>
<dbReference type="InterPro" id="IPR001525">
    <property type="entry name" value="C5_MeTfrase"/>
</dbReference>
<dbReference type="PROSITE" id="PS00095">
    <property type="entry name" value="C5_MTASE_2"/>
    <property type="match status" value="1"/>
</dbReference>
<evidence type="ECO:0000313" key="8">
    <source>
        <dbReference type="Proteomes" id="UP001055868"/>
    </source>
</evidence>
<dbReference type="Gene3D" id="3.40.50.150">
    <property type="entry name" value="Vaccinia Virus protein VP39"/>
    <property type="match status" value="1"/>
</dbReference>
<dbReference type="GO" id="GO:0008168">
    <property type="term" value="F:methyltransferase activity"/>
    <property type="evidence" value="ECO:0007669"/>
    <property type="project" value="UniProtKB-KW"/>
</dbReference>
<keyword evidence="5" id="KW-0680">Restriction system</keyword>
<evidence type="ECO:0000256" key="4">
    <source>
        <dbReference type="ARBA" id="ARBA00022691"/>
    </source>
</evidence>